<dbReference type="EMBL" id="VCQU01000001">
    <property type="protein sequence ID" value="NMN93455.1"/>
    <property type="molecule type" value="Genomic_DNA"/>
</dbReference>
<dbReference type="InterPro" id="IPR037175">
    <property type="entry name" value="KFase_sf"/>
</dbReference>
<dbReference type="Gene3D" id="3.50.30.50">
    <property type="entry name" value="Putative cyclase"/>
    <property type="match status" value="1"/>
</dbReference>
<evidence type="ECO:0000313" key="2">
    <source>
        <dbReference type="Proteomes" id="UP000535543"/>
    </source>
</evidence>
<evidence type="ECO:0000313" key="1">
    <source>
        <dbReference type="EMBL" id="NMN93455.1"/>
    </source>
</evidence>
<dbReference type="InterPro" id="IPR007325">
    <property type="entry name" value="KFase/CYL"/>
</dbReference>
<dbReference type="Proteomes" id="UP000535543">
    <property type="component" value="Unassembled WGS sequence"/>
</dbReference>
<sequence>MARKYRSNMPIIDLTHTLHPGFPRWPGDEPFRMVAVERVAADGFAINELRYWEHVGTHIDAPAHKVDGGVTVELLDVDDLVAPLVVIDIRTRAALTVDDIAAWEQVNGRIPERAFVAMLSGSEQRLGEPDAPGFDRGAVQFLVGERNIVGIGVDTLSVDPAASTDYAAHTALLEAGRYGVEALANLGAVPPAGATVFVGAPKHRGGSGGPCRVLAIV</sequence>
<dbReference type="PANTHER" id="PTHR31118">
    <property type="entry name" value="CYCLASE-LIKE PROTEIN 2"/>
    <property type="match status" value="1"/>
</dbReference>
<comment type="caution">
    <text evidence="1">The sequence shown here is derived from an EMBL/GenBank/DDBJ whole genome shotgun (WGS) entry which is preliminary data.</text>
</comment>
<dbReference type="PANTHER" id="PTHR31118:SF12">
    <property type="entry name" value="CYCLASE-LIKE PROTEIN 2"/>
    <property type="match status" value="1"/>
</dbReference>
<accession>A0A848K2N7</accession>
<dbReference type="SUPFAM" id="SSF102198">
    <property type="entry name" value="Putative cyclase"/>
    <property type="match status" value="1"/>
</dbReference>
<name>A0A848K2N7_9NOCA</name>
<dbReference type="AlphaFoldDB" id="A0A848K2N7"/>
<keyword evidence="2" id="KW-1185">Reference proteome</keyword>
<gene>
    <name evidence="1" type="ORF">FGL95_00205</name>
</gene>
<reference evidence="1 2" key="1">
    <citation type="submission" date="2019-05" db="EMBL/GenBank/DDBJ databases">
        <authorList>
            <person name="Lee S.D."/>
        </authorList>
    </citation>
    <scope>NUCLEOTIDE SEQUENCE [LARGE SCALE GENOMIC DNA]</scope>
    <source>
        <strain evidence="1 2">YC2-7</strain>
    </source>
</reference>
<organism evidence="1 2">
    <name type="scientific">Antrihabitans stalactiti</name>
    <dbReference type="NCBI Taxonomy" id="2584121"/>
    <lineage>
        <taxon>Bacteria</taxon>
        <taxon>Bacillati</taxon>
        <taxon>Actinomycetota</taxon>
        <taxon>Actinomycetes</taxon>
        <taxon>Mycobacteriales</taxon>
        <taxon>Nocardiaceae</taxon>
        <taxon>Antrihabitans</taxon>
    </lineage>
</organism>
<proteinExistence type="predicted"/>
<dbReference type="GO" id="GO:0019441">
    <property type="term" value="P:L-tryptophan catabolic process to kynurenine"/>
    <property type="evidence" value="ECO:0007669"/>
    <property type="project" value="InterPro"/>
</dbReference>
<protein>
    <submittedName>
        <fullName evidence="1">Cyclase family protein</fullName>
    </submittedName>
</protein>
<reference evidence="1 2" key="2">
    <citation type="submission" date="2020-06" db="EMBL/GenBank/DDBJ databases">
        <title>Antribacter stalactiti gen. nov., sp. nov., a new member of the family Nacardiaceae isolated from a cave.</title>
        <authorList>
            <person name="Kim I.S."/>
        </authorList>
    </citation>
    <scope>NUCLEOTIDE SEQUENCE [LARGE SCALE GENOMIC DNA]</scope>
    <source>
        <strain evidence="1 2">YC2-7</strain>
    </source>
</reference>
<dbReference type="Pfam" id="PF04199">
    <property type="entry name" value="Cyclase"/>
    <property type="match status" value="1"/>
</dbReference>
<dbReference type="GO" id="GO:0004061">
    <property type="term" value="F:arylformamidase activity"/>
    <property type="evidence" value="ECO:0007669"/>
    <property type="project" value="InterPro"/>
</dbReference>